<evidence type="ECO:0000313" key="3">
    <source>
        <dbReference type="Proteomes" id="UP001557470"/>
    </source>
</evidence>
<feature type="region of interest" description="Disordered" evidence="1">
    <location>
        <begin position="80"/>
        <end position="99"/>
    </location>
</feature>
<keyword evidence="3" id="KW-1185">Reference proteome</keyword>
<accession>A0ABD0WNH1</accession>
<dbReference type="Proteomes" id="UP001557470">
    <property type="component" value="Unassembled WGS sequence"/>
</dbReference>
<comment type="caution">
    <text evidence="2">The sequence shown here is derived from an EMBL/GenBank/DDBJ whole genome shotgun (WGS) entry which is preliminary data.</text>
</comment>
<name>A0ABD0WNH1_UMBPY</name>
<feature type="region of interest" description="Disordered" evidence="1">
    <location>
        <begin position="1"/>
        <end position="48"/>
    </location>
</feature>
<dbReference type="EMBL" id="JAGEUA010000005">
    <property type="protein sequence ID" value="KAL0978307.1"/>
    <property type="molecule type" value="Genomic_DNA"/>
</dbReference>
<organism evidence="2 3">
    <name type="scientific">Umbra pygmaea</name>
    <name type="common">Eastern mudminnow</name>
    <dbReference type="NCBI Taxonomy" id="75934"/>
    <lineage>
        <taxon>Eukaryota</taxon>
        <taxon>Metazoa</taxon>
        <taxon>Chordata</taxon>
        <taxon>Craniata</taxon>
        <taxon>Vertebrata</taxon>
        <taxon>Euteleostomi</taxon>
        <taxon>Actinopterygii</taxon>
        <taxon>Neopterygii</taxon>
        <taxon>Teleostei</taxon>
        <taxon>Protacanthopterygii</taxon>
        <taxon>Esociformes</taxon>
        <taxon>Umbridae</taxon>
        <taxon>Umbra</taxon>
    </lineage>
</organism>
<gene>
    <name evidence="2" type="ORF">UPYG_G00168700</name>
</gene>
<reference evidence="2 3" key="1">
    <citation type="submission" date="2024-06" db="EMBL/GenBank/DDBJ databases">
        <authorList>
            <person name="Pan Q."/>
            <person name="Wen M."/>
            <person name="Jouanno E."/>
            <person name="Zahm M."/>
            <person name="Klopp C."/>
            <person name="Cabau C."/>
            <person name="Louis A."/>
            <person name="Berthelot C."/>
            <person name="Parey E."/>
            <person name="Roest Crollius H."/>
            <person name="Montfort J."/>
            <person name="Robinson-Rechavi M."/>
            <person name="Bouchez O."/>
            <person name="Lampietro C."/>
            <person name="Lopez Roques C."/>
            <person name="Donnadieu C."/>
            <person name="Postlethwait J."/>
            <person name="Bobe J."/>
            <person name="Verreycken H."/>
            <person name="Guiguen Y."/>
        </authorList>
    </citation>
    <scope>NUCLEOTIDE SEQUENCE [LARGE SCALE GENOMIC DNA]</scope>
    <source>
        <strain evidence="2">Up_M1</strain>
        <tissue evidence="2">Testis</tissue>
    </source>
</reference>
<dbReference type="AlphaFoldDB" id="A0ABD0WNH1"/>
<feature type="compositionally biased region" description="Polar residues" evidence="1">
    <location>
        <begin position="80"/>
        <end position="93"/>
    </location>
</feature>
<evidence type="ECO:0000313" key="2">
    <source>
        <dbReference type="EMBL" id="KAL0978307.1"/>
    </source>
</evidence>
<protein>
    <submittedName>
        <fullName evidence="2">Uncharacterized protein</fullName>
    </submittedName>
</protein>
<proteinExistence type="predicted"/>
<sequence>MDSSPLIRRVLFRNDGSSHQNLTREFVRSNPPPSPSPHVPDITENRTGLEWFEGLATANGPARSTTDQGVPRSPYVVGSVSSQISPLTTSTQGCDVGEL</sequence>
<evidence type="ECO:0000256" key="1">
    <source>
        <dbReference type="SAM" id="MobiDB-lite"/>
    </source>
</evidence>